<dbReference type="Pfam" id="PF05306">
    <property type="entry name" value="DUF733"/>
    <property type="match status" value="1"/>
</dbReference>
<evidence type="ECO:0000313" key="1">
    <source>
        <dbReference type="EMBL" id="JAD11709.1"/>
    </source>
</evidence>
<proteinExistence type="predicted"/>
<sequence length="188" mass="22052">MEWISYQCSLPYHLYTYREELRRRRRREGLLKSTKTAITDQLIMNNTEAFFKLGQVEPVQIAEVAPMELEDSTEDNTEKIYANLDGILSDNEDFEKTNVADEVSSYANINWGLGDMMKENQDEDTHDGYNFSNITNINEPLGMQCNEICNDFNMTFDDELNYRNFETNSDSTNYDLNLEEFNYSFDLL</sequence>
<dbReference type="AlphaFoldDB" id="A0A0A1XK05"/>
<gene>
    <name evidence="1" type="primary">nuoD_0</name>
    <name evidence="1" type="ORF">g.37888</name>
</gene>
<reference evidence="1" key="2">
    <citation type="journal article" date="2015" name="Gigascience">
        <title>Reconstructing a comprehensive transcriptome assembly of a white-pupal translocated strain of the pest fruit fly Bactrocera cucurbitae.</title>
        <authorList>
            <person name="Sim S.B."/>
            <person name="Calla B."/>
            <person name="Hall B."/>
            <person name="DeRego T."/>
            <person name="Geib S.M."/>
        </authorList>
    </citation>
    <scope>NUCLEOTIDE SEQUENCE</scope>
</reference>
<name>A0A0A1XK05_ZEUCU</name>
<dbReference type="EMBL" id="GBXI01002583">
    <property type="protein sequence ID" value="JAD11709.1"/>
    <property type="molecule type" value="Transcribed_RNA"/>
</dbReference>
<accession>A0A0A1XK05</accession>
<dbReference type="InterPro" id="IPR007970">
    <property type="entry name" value="DUF733"/>
</dbReference>
<reference evidence="1" key="1">
    <citation type="submission" date="2014-11" db="EMBL/GenBank/DDBJ databases">
        <authorList>
            <person name="Geib S."/>
        </authorList>
    </citation>
    <scope>NUCLEOTIDE SEQUENCE</scope>
</reference>
<protein>
    <submittedName>
        <fullName evidence="1">NADH-quinone oxidoreductase subunit D</fullName>
    </submittedName>
</protein>
<organism evidence="1">
    <name type="scientific">Zeugodacus cucurbitae</name>
    <name type="common">Melon fruit fly</name>
    <name type="synonym">Bactrocera cucurbitae</name>
    <dbReference type="NCBI Taxonomy" id="28588"/>
    <lineage>
        <taxon>Eukaryota</taxon>
        <taxon>Metazoa</taxon>
        <taxon>Ecdysozoa</taxon>
        <taxon>Arthropoda</taxon>
        <taxon>Hexapoda</taxon>
        <taxon>Insecta</taxon>
        <taxon>Pterygota</taxon>
        <taxon>Neoptera</taxon>
        <taxon>Endopterygota</taxon>
        <taxon>Diptera</taxon>
        <taxon>Brachycera</taxon>
        <taxon>Muscomorpha</taxon>
        <taxon>Tephritoidea</taxon>
        <taxon>Tephritidae</taxon>
        <taxon>Zeugodacus</taxon>
        <taxon>Zeugodacus</taxon>
    </lineage>
</organism>